<dbReference type="RefSeq" id="WP_133572460.1">
    <property type="nucleotide sequence ID" value="NZ_SNYR01000002.1"/>
</dbReference>
<protein>
    <recommendedName>
        <fullName evidence="3">Glycine/D-amino acid oxidase-like deaminating enzyme</fullName>
    </recommendedName>
</protein>
<evidence type="ECO:0000313" key="2">
    <source>
        <dbReference type="Proteomes" id="UP000295391"/>
    </source>
</evidence>
<proteinExistence type="predicted"/>
<gene>
    <name evidence="1" type="ORF">ATL17_1814</name>
</gene>
<evidence type="ECO:0008006" key="3">
    <source>
        <dbReference type="Google" id="ProtNLM"/>
    </source>
</evidence>
<accession>A0A4R6VNM3</accession>
<comment type="caution">
    <text evidence="1">The sequence shown here is derived from an EMBL/GenBank/DDBJ whole genome shotgun (WGS) entry which is preliminary data.</text>
</comment>
<reference evidence="1 2" key="1">
    <citation type="submission" date="2019-03" db="EMBL/GenBank/DDBJ databases">
        <title>Genomic Encyclopedia of Type Strains, Phase III (KMG-III): the genomes of soil and plant-associated and newly described type strains.</title>
        <authorList>
            <person name="Whitman W."/>
        </authorList>
    </citation>
    <scope>NUCLEOTIDE SEQUENCE [LARGE SCALE GENOMIC DNA]</scope>
    <source>
        <strain evidence="1 2">CGMCC 1.7002</strain>
    </source>
</reference>
<dbReference type="EMBL" id="SNYR01000002">
    <property type="protein sequence ID" value="TDQ63806.1"/>
    <property type="molecule type" value="Genomic_DNA"/>
</dbReference>
<keyword evidence="2" id="KW-1185">Reference proteome</keyword>
<dbReference type="Proteomes" id="UP000295391">
    <property type="component" value="Unassembled WGS sequence"/>
</dbReference>
<name>A0A4R6VNM3_9HYPH</name>
<organism evidence="1 2">
    <name type="scientific">Maritalea mobilis</name>
    <dbReference type="NCBI Taxonomy" id="483324"/>
    <lineage>
        <taxon>Bacteria</taxon>
        <taxon>Pseudomonadati</taxon>
        <taxon>Pseudomonadota</taxon>
        <taxon>Alphaproteobacteria</taxon>
        <taxon>Hyphomicrobiales</taxon>
        <taxon>Devosiaceae</taxon>
        <taxon>Maritalea</taxon>
    </lineage>
</organism>
<sequence length="379" mass="42668">MIRRIDASRWTWCNSTGWGETQLVDMTDNYDLAIFGSNAASRLLALSLAQNGGMKVLHISDSEQIHHLPTSPQLSAGYCTSPDFFEAAAEGAETIQRLLSPYKDVELVSARPNAIFARLPQHGQLIEFTEGAAIHANIVCERRVHSATHSEQLIFPEAVSFDEHNIRQFVGPSPIDIKGLSFLQRHEFERSHITKDGRFSGKSNTSTYKADRVLLMDHDLIEFELETQTKRIPLQSFPHQVLRFHQQKNFAYAAQQDISTGLWQYGFAEADILFSSVGSVDQLATYLFKHFPDIADRRIRQMDQKRFVTTTDGYPLFDVIGDRNVMCFCGAQHFEVALMPLLAESLSNEMNTDSPLWRSARVQNRQAGAGTLLQMAVAS</sequence>
<dbReference type="AlphaFoldDB" id="A0A4R6VNM3"/>
<evidence type="ECO:0000313" key="1">
    <source>
        <dbReference type="EMBL" id="TDQ63806.1"/>
    </source>
</evidence>